<keyword evidence="1" id="KW-0812">Transmembrane</keyword>
<evidence type="ECO:0000313" key="2">
    <source>
        <dbReference type="EMBL" id="AAV35893.1"/>
    </source>
</evidence>
<dbReference type="EMBL" id="AY682195">
    <property type="protein sequence ID" value="AAV35893.1"/>
    <property type="molecule type" value="Genomic_DNA"/>
</dbReference>
<proteinExistence type="predicted"/>
<dbReference type="KEGG" id="vg:3197406"/>
<gene>
    <name evidence="2" type="ORF">orf73</name>
</gene>
<dbReference type="RefSeq" id="YP_164708.1">
    <property type="nucleotide sequence ID" value="NC_006565.1"/>
</dbReference>
<keyword evidence="3" id="KW-1185">Reference proteome</keyword>
<name>Q5ULP1_9CAUD</name>
<keyword evidence="1" id="KW-1133">Transmembrane helix</keyword>
<sequence length="136" mass="15084">MDKRSKYLLVNLIEFLVQIIALIANLIFVKNDFISGIVLTLIFVVPEIVAGVVRNGVVSKKKFRASFYNMLEFTLYVFSIAALFIPVGYLNSILPVSGEVATSSVEVSLVLVMISIVIMLTNIISNLCSSIDKMYK</sequence>
<reference evidence="2 3" key="1">
    <citation type="journal article" date="2004" name="J. Bacteriol.">
        <title>Lactobacillus plantarum bacteriophage LP65: a new member of the SPO1-like genus of the family Myoviridae.</title>
        <authorList>
            <person name="Chibani-Chennoufi S."/>
            <person name="Dillmann M.L."/>
            <person name="Marvin-Guy L."/>
            <person name="Rami-Shojaei S."/>
            <person name="Brussow H."/>
        </authorList>
    </citation>
    <scope>NUCLEOTIDE SEQUENCE</scope>
</reference>
<protein>
    <submittedName>
        <fullName evidence="2">Orf73</fullName>
    </submittedName>
</protein>
<feature type="transmembrane region" description="Helical" evidence="1">
    <location>
        <begin position="107"/>
        <end position="128"/>
    </location>
</feature>
<feature type="transmembrane region" description="Helical" evidence="1">
    <location>
        <begin position="7"/>
        <end position="27"/>
    </location>
</feature>
<evidence type="ECO:0000313" key="3">
    <source>
        <dbReference type="Proteomes" id="UP000002117"/>
    </source>
</evidence>
<feature type="transmembrane region" description="Helical" evidence="1">
    <location>
        <begin position="33"/>
        <end position="53"/>
    </location>
</feature>
<dbReference type="Proteomes" id="UP000002117">
    <property type="component" value="Segment"/>
</dbReference>
<organism evidence="2 3">
    <name type="scientific">Lactobacillus phage LP65</name>
    <dbReference type="NCBI Taxonomy" id="2892344"/>
    <lineage>
        <taxon>Viruses</taxon>
        <taxon>Duplodnaviria</taxon>
        <taxon>Heunggongvirae</taxon>
        <taxon>Uroviricota</taxon>
        <taxon>Caudoviricetes</taxon>
        <taxon>Herelleviridae</taxon>
        <taxon>Salchichonvirus</taxon>
        <taxon>Salchichonvirus LP65</taxon>
    </lineage>
</organism>
<evidence type="ECO:0000256" key="1">
    <source>
        <dbReference type="SAM" id="Phobius"/>
    </source>
</evidence>
<feature type="transmembrane region" description="Helical" evidence="1">
    <location>
        <begin position="65"/>
        <end position="87"/>
    </location>
</feature>
<keyword evidence="1" id="KW-0472">Membrane</keyword>
<accession>Q5ULP1</accession>